<feature type="transmembrane region" description="Helical" evidence="1">
    <location>
        <begin position="21"/>
        <end position="40"/>
    </location>
</feature>
<sequence>MVRLENKRGWYKRLYKLKKAEIVFIPFSEMVLYMISAFLFNS</sequence>
<proteinExistence type="predicted"/>
<dbReference type="HOGENOM" id="CLU_3253633_0_0_9"/>
<comment type="caution">
    <text evidence="2">The sequence shown here is derived from an EMBL/GenBank/DDBJ whole genome shotgun (WGS) entry which is preliminary data.</text>
</comment>
<protein>
    <submittedName>
        <fullName evidence="2">Uncharacterized protein</fullName>
    </submittedName>
</protein>
<evidence type="ECO:0000313" key="2">
    <source>
        <dbReference type="EMBL" id="EFS00305.1"/>
    </source>
</evidence>
<dbReference type="Proteomes" id="UP000004302">
    <property type="component" value="Chromosome"/>
</dbReference>
<gene>
    <name evidence="2" type="ORF">NT03LS_1537</name>
</gene>
<reference evidence="2" key="1">
    <citation type="journal article" date="2010" name="Microbiol. Resour. Announc.">
        <title>Comparative genomics of the bacterial genus Listeria: Genome evolution is characterized by limited gene acquisition and limited gene loss.</title>
        <authorList>
            <person name="den Bakker H.C."/>
            <person name="Cummings C.A."/>
            <person name="Ferreira V."/>
            <person name="Vatta P."/>
            <person name="Orsi R.H."/>
            <person name="Degoricija L."/>
            <person name="Barker M."/>
            <person name="Petrauskene O."/>
            <person name="Furtado M.R."/>
            <person name="Wiedmann M."/>
        </authorList>
    </citation>
    <scope>NUCLEOTIDE SEQUENCE [LARGE SCALE GENOMIC DNA]</scope>
    <source>
        <strain evidence="2">FSL N1-067</strain>
    </source>
</reference>
<keyword evidence="1" id="KW-0472">Membrane</keyword>
<keyword evidence="1" id="KW-1133">Transmembrane helix</keyword>
<keyword evidence="1" id="KW-0812">Transmembrane</keyword>
<organism evidence="2">
    <name type="scientific">Listeria seeligeri FSL N1-067</name>
    <dbReference type="NCBI Taxonomy" id="702453"/>
    <lineage>
        <taxon>Bacteria</taxon>
        <taxon>Bacillati</taxon>
        <taxon>Bacillota</taxon>
        <taxon>Bacilli</taxon>
        <taxon>Bacillales</taxon>
        <taxon>Listeriaceae</taxon>
        <taxon>Listeria</taxon>
    </lineage>
</organism>
<evidence type="ECO:0000256" key="1">
    <source>
        <dbReference type="SAM" id="Phobius"/>
    </source>
</evidence>
<name>E3ZPY9_LISSE</name>
<accession>E3ZPY9</accession>
<dbReference type="EMBL" id="ADXJ01000615">
    <property type="protein sequence ID" value="EFS00305.1"/>
    <property type="molecule type" value="Genomic_DNA"/>
</dbReference>
<dbReference type="AlphaFoldDB" id="E3ZPY9"/>